<organism evidence="13 14">
    <name type="scientific">Kalanchoe fedtschenkoi</name>
    <name type="common">Lavender scallops</name>
    <name type="synonym">South American air plant</name>
    <dbReference type="NCBI Taxonomy" id="63787"/>
    <lineage>
        <taxon>Eukaryota</taxon>
        <taxon>Viridiplantae</taxon>
        <taxon>Streptophyta</taxon>
        <taxon>Embryophyta</taxon>
        <taxon>Tracheophyta</taxon>
        <taxon>Spermatophyta</taxon>
        <taxon>Magnoliopsida</taxon>
        <taxon>eudicotyledons</taxon>
        <taxon>Gunneridae</taxon>
        <taxon>Pentapetalae</taxon>
        <taxon>Saxifragales</taxon>
        <taxon>Crassulaceae</taxon>
        <taxon>Kalanchoe</taxon>
    </lineage>
</organism>
<dbReference type="InterPro" id="IPR036396">
    <property type="entry name" value="Cyt_P450_sf"/>
</dbReference>
<keyword evidence="7 12" id="KW-0560">Oxidoreductase</keyword>
<evidence type="ECO:0000256" key="7">
    <source>
        <dbReference type="ARBA" id="ARBA00023002"/>
    </source>
</evidence>
<evidence type="ECO:0000313" key="13">
    <source>
        <dbReference type="EnsemblPlants" id="Kaladp0016s0179.1.v1.1"/>
    </source>
</evidence>
<dbReference type="GO" id="GO:0016020">
    <property type="term" value="C:membrane"/>
    <property type="evidence" value="ECO:0007669"/>
    <property type="project" value="UniProtKB-SubCell"/>
</dbReference>
<feature type="binding site" description="axial binding residue" evidence="11">
    <location>
        <position position="478"/>
    </location>
    <ligand>
        <name>heme</name>
        <dbReference type="ChEBI" id="CHEBI:30413"/>
    </ligand>
    <ligandPart>
        <name>Fe</name>
        <dbReference type="ChEBI" id="CHEBI:18248"/>
    </ligandPart>
</feature>
<name>A0A7N0T0M6_KALFE</name>
<keyword evidence="9 12" id="KW-0503">Monooxygenase</keyword>
<evidence type="ECO:0000256" key="11">
    <source>
        <dbReference type="PIRSR" id="PIRSR602401-1"/>
    </source>
</evidence>
<dbReference type="InterPro" id="IPR002401">
    <property type="entry name" value="Cyt_P450_E_grp-I"/>
</dbReference>
<keyword evidence="8 11" id="KW-0408">Iron</keyword>
<sequence length="530" mass="59430">MEMPAWRMVLTATVCGLLWMILHVYRVLVSNPRKIRARLERQGVRGPRPSVIFGNIPEMKRIMQLQALKSTESESGDSLESSLQHNWPPKIFPYYDKWSKEYGGMFIHSTGNIQILYITDPALLKEVSAVKSLDLGKPTYLAKDMGALFGEGVMASNGVNWANQRKLIAPEFYLDKVKGMIGLMADSTLLMVKNWEDQVDALGEPGVAVDIRVDQDMQNLTADVIAKASFGSSFSQGKEIFAKLRTLQSLMSMTSIFVGIPGLRHLPSEKNRHIWRLEKEVHAMILDVVKQRIATEDGEKDLLQKILEAAGKVGDAGNSLIPNSDRDKFITDNCKNIYFAGHETTATTASWALVLLAAHPDWQTRCRDEIRELCGDSLPDADTLRNMKTLAMVIQETLRLYPPSTYVAREVFQDLKLKGILLPKGVNLRISIPVIHRNPDIWGPDVDQFRPERFAKGILGACKVPQCYIPFGIGARTCLGQNFATVELKTVLALILRRFRFSLSPAYRHSPSFRLVIEPGQGVNLLLERA</sequence>
<dbReference type="Gramene" id="Kaladp0016s0179.1.v1.1">
    <property type="protein sequence ID" value="Kaladp0016s0179.1.v1.1"/>
    <property type="gene ID" value="Kaladp0016s0179.v1.1"/>
</dbReference>
<comment type="cofactor">
    <cofactor evidence="11">
        <name>heme</name>
        <dbReference type="ChEBI" id="CHEBI:30413"/>
    </cofactor>
</comment>
<evidence type="ECO:0000256" key="3">
    <source>
        <dbReference type="ARBA" id="ARBA00022617"/>
    </source>
</evidence>
<dbReference type="InterPro" id="IPR017972">
    <property type="entry name" value="Cyt_P450_CS"/>
</dbReference>
<comment type="similarity">
    <text evidence="2 12">Belongs to the cytochrome P450 family.</text>
</comment>
<dbReference type="SUPFAM" id="SSF48264">
    <property type="entry name" value="Cytochrome P450"/>
    <property type="match status" value="1"/>
</dbReference>
<dbReference type="PROSITE" id="PS00086">
    <property type="entry name" value="CYTOCHROME_P450"/>
    <property type="match status" value="1"/>
</dbReference>
<dbReference type="EnsemblPlants" id="Kaladp0016s0179.1.v1.1">
    <property type="protein sequence ID" value="Kaladp0016s0179.1.v1.1"/>
    <property type="gene ID" value="Kaladp0016s0179.v1.1"/>
</dbReference>
<keyword evidence="10" id="KW-0472">Membrane</keyword>
<dbReference type="Proteomes" id="UP000594263">
    <property type="component" value="Unplaced"/>
</dbReference>
<dbReference type="PANTHER" id="PTHR24282:SF130">
    <property type="entry name" value="CYTOCHROME P450 FAMILY PROTEIN"/>
    <property type="match status" value="1"/>
</dbReference>
<keyword evidence="5 11" id="KW-0479">Metal-binding</keyword>
<evidence type="ECO:0000256" key="10">
    <source>
        <dbReference type="ARBA" id="ARBA00023136"/>
    </source>
</evidence>
<protein>
    <recommendedName>
        <fullName evidence="15">Cytochrome P450</fullName>
    </recommendedName>
</protein>
<dbReference type="InterPro" id="IPR001128">
    <property type="entry name" value="Cyt_P450"/>
</dbReference>
<evidence type="ECO:0008006" key="15">
    <source>
        <dbReference type="Google" id="ProtNLM"/>
    </source>
</evidence>
<dbReference type="Pfam" id="PF00067">
    <property type="entry name" value="p450"/>
    <property type="match status" value="1"/>
</dbReference>
<dbReference type="OMA" id="LSIAHEW"/>
<evidence type="ECO:0000313" key="14">
    <source>
        <dbReference type="Proteomes" id="UP000594263"/>
    </source>
</evidence>
<evidence type="ECO:0000256" key="2">
    <source>
        <dbReference type="ARBA" id="ARBA00010617"/>
    </source>
</evidence>
<keyword evidence="6" id="KW-1133">Transmembrane helix</keyword>
<keyword evidence="3 11" id="KW-0349">Heme</keyword>
<evidence type="ECO:0000256" key="12">
    <source>
        <dbReference type="RuleBase" id="RU000461"/>
    </source>
</evidence>
<dbReference type="PRINTS" id="PR00385">
    <property type="entry name" value="P450"/>
</dbReference>
<dbReference type="Gene3D" id="1.10.630.10">
    <property type="entry name" value="Cytochrome P450"/>
    <property type="match status" value="1"/>
</dbReference>
<dbReference type="AlphaFoldDB" id="A0A7N0T0M6"/>
<dbReference type="GO" id="GO:0016705">
    <property type="term" value="F:oxidoreductase activity, acting on paired donors, with incorporation or reduction of molecular oxygen"/>
    <property type="evidence" value="ECO:0007669"/>
    <property type="project" value="InterPro"/>
</dbReference>
<evidence type="ECO:0000256" key="4">
    <source>
        <dbReference type="ARBA" id="ARBA00022692"/>
    </source>
</evidence>
<keyword evidence="4" id="KW-0812">Transmembrane</keyword>
<accession>A0A7N0T0M6</accession>
<dbReference type="PANTHER" id="PTHR24282">
    <property type="entry name" value="CYTOCHROME P450 FAMILY MEMBER"/>
    <property type="match status" value="1"/>
</dbReference>
<evidence type="ECO:0000256" key="6">
    <source>
        <dbReference type="ARBA" id="ARBA00022989"/>
    </source>
</evidence>
<dbReference type="InterPro" id="IPR050665">
    <property type="entry name" value="Cytochrome_P450_Monooxygen"/>
</dbReference>
<evidence type="ECO:0000256" key="9">
    <source>
        <dbReference type="ARBA" id="ARBA00023033"/>
    </source>
</evidence>
<dbReference type="PRINTS" id="PR00463">
    <property type="entry name" value="EP450I"/>
</dbReference>
<dbReference type="GO" id="GO:0004497">
    <property type="term" value="F:monooxygenase activity"/>
    <property type="evidence" value="ECO:0007669"/>
    <property type="project" value="UniProtKB-KW"/>
</dbReference>
<comment type="subcellular location">
    <subcellularLocation>
        <location evidence="1">Membrane</location>
    </subcellularLocation>
</comment>
<evidence type="ECO:0000256" key="8">
    <source>
        <dbReference type="ARBA" id="ARBA00023004"/>
    </source>
</evidence>
<dbReference type="GO" id="GO:0020037">
    <property type="term" value="F:heme binding"/>
    <property type="evidence" value="ECO:0007669"/>
    <property type="project" value="InterPro"/>
</dbReference>
<keyword evidence="14" id="KW-1185">Reference proteome</keyword>
<evidence type="ECO:0000256" key="1">
    <source>
        <dbReference type="ARBA" id="ARBA00004370"/>
    </source>
</evidence>
<proteinExistence type="inferred from homology"/>
<dbReference type="GO" id="GO:0005506">
    <property type="term" value="F:iron ion binding"/>
    <property type="evidence" value="ECO:0007669"/>
    <property type="project" value="InterPro"/>
</dbReference>
<evidence type="ECO:0000256" key="5">
    <source>
        <dbReference type="ARBA" id="ARBA00022723"/>
    </source>
</evidence>
<reference evidence="13" key="1">
    <citation type="submission" date="2021-01" db="UniProtKB">
        <authorList>
            <consortium name="EnsemblPlants"/>
        </authorList>
    </citation>
    <scope>IDENTIFICATION</scope>
</reference>